<dbReference type="PANTHER" id="PTHR47950">
    <property type="entry name" value="CYTOCHROME P450, FAMILY 76, SUBFAMILY C, POLYPEPTIDE 5-RELATED"/>
    <property type="match status" value="1"/>
</dbReference>
<reference evidence="8 9" key="1">
    <citation type="submission" date="2019-09" db="EMBL/GenBank/DDBJ databases">
        <title>A chromosome-level genome assembly of the Chinese tupelo Nyssa sinensis.</title>
        <authorList>
            <person name="Yang X."/>
            <person name="Kang M."/>
            <person name="Yang Y."/>
            <person name="Xiong H."/>
            <person name="Wang M."/>
            <person name="Zhang Z."/>
            <person name="Wang Z."/>
            <person name="Wu H."/>
            <person name="Ma T."/>
            <person name="Liu J."/>
            <person name="Xi Z."/>
        </authorList>
    </citation>
    <scope>NUCLEOTIDE SEQUENCE [LARGE SCALE GENOMIC DNA]</scope>
    <source>
        <strain evidence="8">J267</strain>
        <tissue evidence="8">Leaf</tissue>
    </source>
</reference>
<dbReference type="EMBL" id="CM018049">
    <property type="protein sequence ID" value="KAA8520548.1"/>
    <property type="molecule type" value="Genomic_DNA"/>
</dbReference>
<evidence type="ECO:0000256" key="1">
    <source>
        <dbReference type="ARBA" id="ARBA00010617"/>
    </source>
</evidence>
<sequence>MDYITFLLVLFFVWAWIHVLVSNSRRKSSKAKLPPGPYPFPIIGNIFALGNKPHRSLANLSKTYGPLMSLKLGSITTVVVSSPKIAKEVLQTHDQALSSRTVPDAVRVHDHHKVSIVWLPVSAQWRNLRKICREQLFALQRLDAGQGLRRKKVQELLDYVHERCKKGQTVDIGRAAFTTSLNLLSNTIFSIDMAHYRSSSSQEFKELVWAVMEQGGKPNLADYFPFLKLIDLQGIRRKQKILFGKLFSMFDKIVNQRLQSRASSETSTPLMNNNDVLEALLNICNRSDIKLNFKDIKHLFLDLFVAGTDTTSSTLEWAMTELLKNPETMAKAQNELKEVIGKDGVVQESDISRLPYLQAVVKETFRLHPSAPLLLPHKAEADVEICGFIVPKKAQVFVNTWAMGRDSGIWSNPESFVPERFIESGVDVKGQDFELIPFGSGRRICPGIELAYRMVHLVLASLLHSFDWKLEEGMKPEDIDMSDKTGITLQKAMPLKAIPIQV</sequence>
<keyword evidence="9" id="KW-1185">Reference proteome</keyword>
<dbReference type="GO" id="GO:0016705">
    <property type="term" value="F:oxidoreductase activity, acting on paired donors, with incorporation or reduction of molecular oxygen"/>
    <property type="evidence" value="ECO:0007669"/>
    <property type="project" value="InterPro"/>
</dbReference>
<dbReference type="AlphaFoldDB" id="A0A5J4ZS49"/>
<evidence type="ECO:0000313" key="8">
    <source>
        <dbReference type="EMBL" id="KAA8520548.1"/>
    </source>
</evidence>
<protein>
    <recommendedName>
        <fullName evidence="10">Cytochrome P450</fullName>
    </recommendedName>
</protein>
<organism evidence="8 9">
    <name type="scientific">Nyssa sinensis</name>
    <dbReference type="NCBI Taxonomy" id="561372"/>
    <lineage>
        <taxon>Eukaryota</taxon>
        <taxon>Viridiplantae</taxon>
        <taxon>Streptophyta</taxon>
        <taxon>Embryophyta</taxon>
        <taxon>Tracheophyta</taxon>
        <taxon>Spermatophyta</taxon>
        <taxon>Magnoliopsida</taxon>
        <taxon>eudicotyledons</taxon>
        <taxon>Gunneridae</taxon>
        <taxon>Pentapetalae</taxon>
        <taxon>asterids</taxon>
        <taxon>Cornales</taxon>
        <taxon>Nyssaceae</taxon>
        <taxon>Nyssa</taxon>
    </lineage>
</organism>
<dbReference type="FunFam" id="1.10.630.10:FF:000007">
    <property type="entry name" value="Cytochrome P450 76C4"/>
    <property type="match status" value="1"/>
</dbReference>
<name>A0A5J4ZS49_9ASTE</name>
<evidence type="ECO:0000256" key="6">
    <source>
        <dbReference type="RuleBase" id="RU000461"/>
    </source>
</evidence>
<proteinExistence type="inferred from homology"/>
<evidence type="ECO:0000313" key="9">
    <source>
        <dbReference type="Proteomes" id="UP000325577"/>
    </source>
</evidence>
<comment type="cofactor">
    <cofactor evidence="5">
        <name>heme</name>
        <dbReference type="ChEBI" id="CHEBI:30413"/>
    </cofactor>
</comment>
<keyword evidence="7" id="KW-0472">Membrane</keyword>
<accession>A0A5J4ZS49</accession>
<evidence type="ECO:0000256" key="5">
    <source>
        <dbReference type="PIRSR" id="PIRSR602401-1"/>
    </source>
</evidence>
<dbReference type="Proteomes" id="UP000325577">
    <property type="component" value="Linkage Group LG6"/>
</dbReference>
<keyword evidence="4 5" id="KW-0408">Iron</keyword>
<dbReference type="GO" id="GO:0005506">
    <property type="term" value="F:iron ion binding"/>
    <property type="evidence" value="ECO:0007669"/>
    <property type="project" value="InterPro"/>
</dbReference>
<dbReference type="SUPFAM" id="SSF48264">
    <property type="entry name" value="Cytochrome P450"/>
    <property type="match status" value="1"/>
</dbReference>
<keyword evidence="7" id="KW-0812">Transmembrane</keyword>
<dbReference type="OrthoDB" id="2789670at2759"/>
<comment type="similarity">
    <text evidence="1 6">Belongs to the cytochrome P450 family.</text>
</comment>
<evidence type="ECO:0000256" key="2">
    <source>
        <dbReference type="ARBA" id="ARBA00022723"/>
    </source>
</evidence>
<dbReference type="InterPro" id="IPR036396">
    <property type="entry name" value="Cyt_P450_sf"/>
</dbReference>
<feature type="binding site" description="axial binding residue" evidence="5">
    <location>
        <position position="445"/>
    </location>
    <ligand>
        <name>heme</name>
        <dbReference type="ChEBI" id="CHEBI:30413"/>
    </ligand>
    <ligandPart>
        <name>Fe</name>
        <dbReference type="ChEBI" id="CHEBI:18248"/>
    </ligandPart>
</feature>
<dbReference type="PANTHER" id="PTHR47950:SF44">
    <property type="entry name" value="CYTOCHROME P450, FAMILY 76, SUBFAMILY C, POLYPEPTIDE 5-RELATED"/>
    <property type="match status" value="1"/>
</dbReference>
<dbReference type="Pfam" id="PF00067">
    <property type="entry name" value="p450"/>
    <property type="match status" value="1"/>
</dbReference>
<dbReference type="PRINTS" id="PR00463">
    <property type="entry name" value="EP450I"/>
</dbReference>
<dbReference type="PROSITE" id="PS00086">
    <property type="entry name" value="CYTOCHROME_P450"/>
    <property type="match status" value="1"/>
</dbReference>
<dbReference type="InterPro" id="IPR001128">
    <property type="entry name" value="Cyt_P450"/>
</dbReference>
<keyword evidence="2 5" id="KW-0479">Metal-binding</keyword>
<dbReference type="CDD" id="cd11073">
    <property type="entry name" value="CYP76-like"/>
    <property type="match status" value="1"/>
</dbReference>
<evidence type="ECO:0000256" key="3">
    <source>
        <dbReference type="ARBA" id="ARBA00023002"/>
    </source>
</evidence>
<evidence type="ECO:0000256" key="4">
    <source>
        <dbReference type="ARBA" id="ARBA00023004"/>
    </source>
</evidence>
<dbReference type="GO" id="GO:0020037">
    <property type="term" value="F:heme binding"/>
    <property type="evidence" value="ECO:0007669"/>
    <property type="project" value="InterPro"/>
</dbReference>
<feature type="transmembrane region" description="Helical" evidence="7">
    <location>
        <begin position="6"/>
        <end position="23"/>
    </location>
</feature>
<keyword evidence="7" id="KW-1133">Transmembrane helix</keyword>
<evidence type="ECO:0008006" key="10">
    <source>
        <dbReference type="Google" id="ProtNLM"/>
    </source>
</evidence>
<gene>
    <name evidence="8" type="ORF">F0562_014804</name>
</gene>
<dbReference type="Gene3D" id="1.10.630.10">
    <property type="entry name" value="Cytochrome P450"/>
    <property type="match status" value="1"/>
</dbReference>
<keyword evidence="3 6" id="KW-0560">Oxidoreductase</keyword>
<dbReference type="PRINTS" id="PR00385">
    <property type="entry name" value="P450"/>
</dbReference>
<dbReference type="InterPro" id="IPR017972">
    <property type="entry name" value="Cyt_P450_CS"/>
</dbReference>
<dbReference type="InterPro" id="IPR002401">
    <property type="entry name" value="Cyt_P450_E_grp-I"/>
</dbReference>
<keyword evidence="6" id="KW-0503">Monooxygenase</keyword>
<evidence type="ECO:0000256" key="7">
    <source>
        <dbReference type="SAM" id="Phobius"/>
    </source>
</evidence>
<keyword evidence="5 6" id="KW-0349">Heme</keyword>
<dbReference type="GO" id="GO:0004497">
    <property type="term" value="F:monooxygenase activity"/>
    <property type="evidence" value="ECO:0007669"/>
    <property type="project" value="UniProtKB-KW"/>
</dbReference>